<dbReference type="Pfam" id="PF13966">
    <property type="entry name" value="zf-RVT"/>
    <property type="match status" value="1"/>
</dbReference>
<dbReference type="PANTHER" id="PTHR36617">
    <property type="entry name" value="PROTEIN, PUTATIVE-RELATED"/>
    <property type="match status" value="1"/>
</dbReference>
<reference evidence="2" key="1">
    <citation type="journal article" date="2019" name="Sci. Rep.">
        <title>Draft genome of Tanacetum cinerariifolium, the natural source of mosquito coil.</title>
        <authorList>
            <person name="Yamashiro T."/>
            <person name="Shiraishi A."/>
            <person name="Satake H."/>
            <person name="Nakayama K."/>
        </authorList>
    </citation>
    <scope>NUCLEOTIDE SEQUENCE</scope>
</reference>
<sequence>MDKYRSKQVFTNGSSSCSSTWKSIAREVHALKAQGVDLLSHCRIRVGNGNRTSFWTDLWVGDIALCHLFPRAFALEYVKNATVADKINGSLQDSFRRNPRGGIEEYQDMNGDGTFSVKDIRQVLDEFFLPKTEIATRWVKYVPIKLNVFAWMVSLDRLPTRSNLVHRNVSVPSLLCPICLNATEDISHVLFSCPLSVDVFRLICSWWDLTWTPLGSYLDWLTWFKSVWLNVKLKGVLEGVFYVSWWYIWSYMNKLMFGDHTPRKDVIFDDIVTFSFNWCHSRCRISFS</sequence>
<organism evidence="2">
    <name type="scientific">Tanacetum cinerariifolium</name>
    <name type="common">Dalmatian daisy</name>
    <name type="synonym">Chrysanthemum cinerariifolium</name>
    <dbReference type="NCBI Taxonomy" id="118510"/>
    <lineage>
        <taxon>Eukaryota</taxon>
        <taxon>Viridiplantae</taxon>
        <taxon>Streptophyta</taxon>
        <taxon>Embryophyta</taxon>
        <taxon>Tracheophyta</taxon>
        <taxon>Spermatophyta</taxon>
        <taxon>Magnoliopsida</taxon>
        <taxon>eudicotyledons</taxon>
        <taxon>Gunneridae</taxon>
        <taxon>Pentapetalae</taxon>
        <taxon>asterids</taxon>
        <taxon>campanulids</taxon>
        <taxon>Asterales</taxon>
        <taxon>Asteraceae</taxon>
        <taxon>Asteroideae</taxon>
        <taxon>Anthemideae</taxon>
        <taxon>Anthemidinae</taxon>
        <taxon>Tanacetum</taxon>
    </lineage>
</organism>
<name>A0A6L2MCE4_TANCI</name>
<keyword evidence="2" id="KW-0548">Nucleotidyltransferase</keyword>
<dbReference type="AlphaFoldDB" id="A0A6L2MCE4"/>
<gene>
    <name evidence="2" type="ORF">Tci_042360</name>
</gene>
<keyword evidence="2" id="KW-0695">RNA-directed DNA polymerase</keyword>
<evidence type="ECO:0000313" key="2">
    <source>
        <dbReference type="EMBL" id="GEU70382.1"/>
    </source>
</evidence>
<comment type="caution">
    <text evidence="2">The sequence shown here is derived from an EMBL/GenBank/DDBJ whole genome shotgun (WGS) entry which is preliminary data.</text>
</comment>
<dbReference type="GO" id="GO:0003964">
    <property type="term" value="F:RNA-directed DNA polymerase activity"/>
    <property type="evidence" value="ECO:0007669"/>
    <property type="project" value="UniProtKB-KW"/>
</dbReference>
<evidence type="ECO:0000259" key="1">
    <source>
        <dbReference type="Pfam" id="PF13966"/>
    </source>
</evidence>
<accession>A0A6L2MCE4</accession>
<keyword evidence="2" id="KW-0808">Transferase</keyword>
<dbReference type="PANTHER" id="PTHR36617:SF15">
    <property type="entry name" value="REVERSE TRANSCRIPTASE ZINC-BINDING DOMAIN-CONTAINING PROTEIN"/>
    <property type="match status" value="1"/>
</dbReference>
<dbReference type="EMBL" id="BKCJ010006101">
    <property type="protein sequence ID" value="GEU70382.1"/>
    <property type="molecule type" value="Genomic_DNA"/>
</dbReference>
<dbReference type="InterPro" id="IPR026960">
    <property type="entry name" value="RVT-Znf"/>
</dbReference>
<feature type="domain" description="Reverse transcriptase zinc-binding" evidence="1">
    <location>
        <begin position="131"/>
        <end position="197"/>
    </location>
</feature>
<proteinExistence type="predicted"/>
<protein>
    <submittedName>
        <fullName evidence="2">RNA-directed DNA polymerase, eukaryota</fullName>
    </submittedName>
</protein>